<reference evidence="1" key="1">
    <citation type="journal article" date="2020" name="Stud. Mycol.">
        <title>101 Dothideomycetes genomes: a test case for predicting lifestyles and emergence of pathogens.</title>
        <authorList>
            <person name="Haridas S."/>
            <person name="Albert R."/>
            <person name="Binder M."/>
            <person name="Bloem J."/>
            <person name="Labutti K."/>
            <person name="Salamov A."/>
            <person name="Andreopoulos B."/>
            <person name="Baker S."/>
            <person name="Barry K."/>
            <person name="Bills G."/>
            <person name="Bluhm B."/>
            <person name="Cannon C."/>
            <person name="Castanera R."/>
            <person name="Culley D."/>
            <person name="Daum C."/>
            <person name="Ezra D."/>
            <person name="Gonzalez J."/>
            <person name="Henrissat B."/>
            <person name="Kuo A."/>
            <person name="Liang C."/>
            <person name="Lipzen A."/>
            <person name="Lutzoni F."/>
            <person name="Magnuson J."/>
            <person name="Mondo S."/>
            <person name="Nolan M."/>
            <person name="Ohm R."/>
            <person name="Pangilinan J."/>
            <person name="Park H.-J."/>
            <person name="Ramirez L."/>
            <person name="Alfaro M."/>
            <person name="Sun H."/>
            <person name="Tritt A."/>
            <person name="Yoshinaga Y."/>
            <person name="Zwiers L.-H."/>
            <person name="Turgeon B."/>
            <person name="Goodwin S."/>
            <person name="Spatafora J."/>
            <person name="Crous P."/>
            <person name="Grigoriev I."/>
        </authorList>
    </citation>
    <scope>NUCLEOTIDE SEQUENCE</scope>
    <source>
        <strain evidence="1">ATCC 200398</strain>
    </source>
</reference>
<comment type="caution">
    <text evidence="1">The sequence shown here is derived from an EMBL/GenBank/DDBJ whole genome shotgun (WGS) entry which is preliminary data.</text>
</comment>
<sequence length="256" mass="27630">MLRVTIFTVALAFLFQSAPVTARFGSPGRARPNASPPRYEASQKPKVTDRPDYTPPRRTASAARETSLINACDYVQCSNTGITASTTRPTTTTPLNTAYTNCAIAWYTLAYYEYAYYPYWDYYDDDDMAQVLCYRDSPANSLVWAPNAFDTPWNDCLKWASTAAKSDQPYYEAVTSFCATKGNVLKASSTDTAVPFLASAEVTAAATTAGGKGGGSLTGTAGNPAKTGACSVLRLPSWFAAVYLTLICGVLSEFLM</sequence>
<keyword evidence="2" id="KW-1185">Reference proteome</keyword>
<protein>
    <submittedName>
        <fullName evidence="1">Uncharacterized protein</fullName>
    </submittedName>
</protein>
<evidence type="ECO:0000313" key="1">
    <source>
        <dbReference type="EMBL" id="KAF2472772.1"/>
    </source>
</evidence>
<gene>
    <name evidence="1" type="ORF">BDR25DRAFT_312676</name>
</gene>
<organism evidence="1 2">
    <name type="scientific">Lindgomyces ingoldianus</name>
    <dbReference type="NCBI Taxonomy" id="673940"/>
    <lineage>
        <taxon>Eukaryota</taxon>
        <taxon>Fungi</taxon>
        <taxon>Dikarya</taxon>
        <taxon>Ascomycota</taxon>
        <taxon>Pezizomycotina</taxon>
        <taxon>Dothideomycetes</taxon>
        <taxon>Pleosporomycetidae</taxon>
        <taxon>Pleosporales</taxon>
        <taxon>Lindgomycetaceae</taxon>
        <taxon>Lindgomyces</taxon>
    </lineage>
</organism>
<evidence type="ECO:0000313" key="2">
    <source>
        <dbReference type="Proteomes" id="UP000799755"/>
    </source>
</evidence>
<name>A0ACB6R146_9PLEO</name>
<dbReference type="EMBL" id="MU003501">
    <property type="protein sequence ID" value="KAF2472772.1"/>
    <property type="molecule type" value="Genomic_DNA"/>
</dbReference>
<dbReference type="Proteomes" id="UP000799755">
    <property type="component" value="Unassembled WGS sequence"/>
</dbReference>
<accession>A0ACB6R146</accession>
<proteinExistence type="predicted"/>